<dbReference type="AlphaFoldDB" id="A0AAP7H0H5"/>
<dbReference type="HAMAP" id="MF_00097">
    <property type="entry name" value="TMP_synthase"/>
    <property type="match status" value="1"/>
</dbReference>
<dbReference type="RefSeq" id="WP_065295446.1">
    <property type="nucleotide sequence ID" value="NZ_MAQE01000014.1"/>
</dbReference>
<feature type="binding site" evidence="9">
    <location>
        <position position="178"/>
    </location>
    <ligand>
        <name>2-[(2R,5Z)-2-carboxy-4-methylthiazol-5(2H)-ylidene]ethyl phosphate</name>
        <dbReference type="ChEBI" id="CHEBI:62899"/>
    </ligand>
</feature>
<dbReference type="Gene3D" id="3.20.20.70">
    <property type="entry name" value="Aldolase class I"/>
    <property type="match status" value="1"/>
</dbReference>
<dbReference type="NCBIfam" id="TIGR00693">
    <property type="entry name" value="thiE"/>
    <property type="match status" value="1"/>
</dbReference>
<dbReference type="EC" id="2.5.1.3" evidence="9"/>
<dbReference type="GO" id="GO:0009229">
    <property type="term" value="P:thiamine diphosphate biosynthetic process"/>
    <property type="evidence" value="ECO:0007669"/>
    <property type="project" value="UniProtKB-UniRule"/>
</dbReference>
<comment type="catalytic activity">
    <reaction evidence="7 9 10">
        <text>2-(2-carboxy-4-methylthiazol-5-yl)ethyl phosphate + 4-amino-2-methyl-5-(diphosphooxymethyl)pyrimidine + 2 H(+) = thiamine phosphate + CO2 + diphosphate</text>
        <dbReference type="Rhea" id="RHEA:47848"/>
        <dbReference type="ChEBI" id="CHEBI:15378"/>
        <dbReference type="ChEBI" id="CHEBI:16526"/>
        <dbReference type="ChEBI" id="CHEBI:33019"/>
        <dbReference type="ChEBI" id="CHEBI:37575"/>
        <dbReference type="ChEBI" id="CHEBI:57841"/>
        <dbReference type="ChEBI" id="CHEBI:62890"/>
        <dbReference type="EC" id="2.5.1.3"/>
    </reaction>
</comment>
<dbReference type="FunFam" id="3.20.20.70:FF:000064">
    <property type="entry name" value="Thiamine-phosphate synthase"/>
    <property type="match status" value="1"/>
</dbReference>
<evidence type="ECO:0000256" key="9">
    <source>
        <dbReference type="HAMAP-Rule" id="MF_00097"/>
    </source>
</evidence>
<evidence type="ECO:0000256" key="5">
    <source>
        <dbReference type="ARBA" id="ARBA00022977"/>
    </source>
</evidence>
<dbReference type="SUPFAM" id="SSF51391">
    <property type="entry name" value="Thiamin phosphate synthase"/>
    <property type="match status" value="1"/>
</dbReference>
<feature type="binding site" evidence="9">
    <location>
        <begin position="198"/>
        <end position="199"/>
    </location>
    <ligand>
        <name>2-[(2R,5Z)-2-carboxy-4-methylthiazol-5(2H)-ylidene]ethyl phosphate</name>
        <dbReference type="ChEBI" id="CHEBI:62899"/>
    </ligand>
</feature>
<dbReference type="InterPro" id="IPR034291">
    <property type="entry name" value="TMP_synthase"/>
</dbReference>
<evidence type="ECO:0000256" key="11">
    <source>
        <dbReference type="RuleBase" id="RU004253"/>
    </source>
</evidence>
<feature type="binding site" evidence="9">
    <location>
        <position position="81"/>
    </location>
    <ligand>
        <name>4-amino-2-methyl-5-(diphosphooxymethyl)pyrimidine</name>
        <dbReference type="ChEBI" id="CHEBI:57841"/>
    </ligand>
</feature>
<evidence type="ECO:0000313" key="14">
    <source>
        <dbReference type="Proteomes" id="UP000092746"/>
    </source>
</evidence>
<dbReference type="GO" id="GO:0000287">
    <property type="term" value="F:magnesium ion binding"/>
    <property type="evidence" value="ECO:0007669"/>
    <property type="project" value="UniProtKB-UniRule"/>
</dbReference>
<gene>
    <name evidence="9" type="primary">thiE</name>
    <name evidence="13" type="ORF">BBB52_06900</name>
</gene>
<evidence type="ECO:0000256" key="10">
    <source>
        <dbReference type="RuleBase" id="RU003826"/>
    </source>
</evidence>
<keyword evidence="5 9" id="KW-0784">Thiamine biosynthesis</keyword>
<dbReference type="InterPro" id="IPR036206">
    <property type="entry name" value="ThiamineP_synth_sf"/>
</dbReference>
<keyword evidence="3 9" id="KW-0479">Metal-binding</keyword>
<comment type="function">
    <text evidence="9">Condenses 4-methyl-5-(beta-hydroxyethyl)thiazole monophosphate (THZ-P) and 2-methyl-4-amino-5-hydroxymethyl pyrimidine pyrophosphate (HMP-PP) to form thiamine monophosphate (TMP).</text>
</comment>
<feature type="binding site" evidence="9">
    <location>
        <position position="101"/>
    </location>
    <ligand>
        <name>Mg(2+)</name>
        <dbReference type="ChEBI" id="CHEBI:18420"/>
    </ligand>
</feature>
<dbReference type="EMBL" id="MAQE01000014">
    <property type="protein sequence ID" value="OBY51325.1"/>
    <property type="molecule type" value="Genomic_DNA"/>
</dbReference>
<feature type="binding site" evidence="9">
    <location>
        <begin position="49"/>
        <end position="53"/>
    </location>
    <ligand>
        <name>4-amino-2-methyl-5-(diphosphooxymethyl)pyrimidine</name>
        <dbReference type="ChEBI" id="CHEBI:57841"/>
    </ligand>
</feature>
<evidence type="ECO:0000256" key="8">
    <source>
        <dbReference type="ARBA" id="ARBA00047883"/>
    </source>
</evidence>
<dbReference type="CDD" id="cd00564">
    <property type="entry name" value="TMP_TenI"/>
    <property type="match status" value="1"/>
</dbReference>
<dbReference type="InterPro" id="IPR013785">
    <property type="entry name" value="Aldolase_TIM"/>
</dbReference>
<evidence type="ECO:0000256" key="7">
    <source>
        <dbReference type="ARBA" id="ARBA00047851"/>
    </source>
</evidence>
<dbReference type="NCBIfam" id="NF002904">
    <property type="entry name" value="PRK03512.1"/>
    <property type="match status" value="1"/>
</dbReference>
<keyword evidence="2 9" id="KW-0808">Transferase</keyword>
<dbReference type="GO" id="GO:0004789">
    <property type="term" value="F:thiamine-phosphate diphosphorylase activity"/>
    <property type="evidence" value="ECO:0007669"/>
    <property type="project" value="UniProtKB-UniRule"/>
</dbReference>
<dbReference type="PANTHER" id="PTHR20857">
    <property type="entry name" value="THIAMINE-PHOSPHATE PYROPHOSPHORYLASE"/>
    <property type="match status" value="1"/>
</dbReference>
<dbReference type="GO" id="GO:0005737">
    <property type="term" value="C:cytoplasm"/>
    <property type="evidence" value="ECO:0007669"/>
    <property type="project" value="TreeGrafter"/>
</dbReference>
<comment type="similarity">
    <text evidence="9 10">Belongs to the thiamine-phosphate synthase family.</text>
</comment>
<evidence type="ECO:0000256" key="1">
    <source>
        <dbReference type="ARBA" id="ARBA00005165"/>
    </source>
</evidence>
<comment type="caution">
    <text evidence="13">The sequence shown here is derived from an EMBL/GenBank/DDBJ whole genome shotgun (WGS) entry which is preliminary data.</text>
</comment>
<evidence type="ECO:0000256" key="6">
    <source>
        <dbReference type="ARBA" id="ARBA00047334"/>
    </source>
</evidence>
<dbReference type="PANTHER" id="PTHR20857:SF15">
    <property type="entry name" value="THIAMINE-PHOSPHATE SYNTHASE"/>
    <property type="match status" value="1"/>
</dbReference>
<accession>A0AAP7H0H5</accession>
<feature type="binding site" evidence="9">
    <location>
        <begin position="146"/>
        <end position="148"/>
    </location>
    <ligand>
        <name>2-[(2R,5Z)-2-carboxy-4-methylthiazol-5(2H)-ylidene]ethyl phosphate</name>
        <dbReference type="ChEBI" id="CHEBI:62899"/>
    </ligand>
</feature>
<feature type="domain" description="Thiamine phosphate synthase/TenI" evidence="12">
    <location>
        <begin position="32"/>
        <end position="201"/>
    </location>
</feature>
<feature type="binding site" evidence="9">
    <location>
        <position position="82"/>
    </location>
    <ligand>
        <name>Mg(2+)</name>
        <dbReference type="ChEBI" id="CHEBI:18420"/>
    </ligand>
</feature>
<proteinExistence type="inferred from homology"/>
<comment type="catalytic activity">
    <reaction evidence="6 9 10">
        <text>4-methyl-5-(2-phosphooxyethyl)-thiazole + 4-amino-2-methyl-5-(diphosphooxymethyl)pyrimidine + H(+) = thiamine phosphate + diphosphate</text>
        <dbReference type="Rhea" id="RHEA:22328"/>
        <dbReference type="ChEBI" id="CHEBI:15378"/>
        <dbReference type="ChEBI" id="CHEBI:33019"/>
        <dbReference type="ChEBI" id="CHEBI:37575"/>
        <dbReference type="ChEBI" id="CHEBI:57841"/>
        <dbReference type="ChEBI" id="CHEBI:58296"/>
        <dbReference type="EC" id="2.5.1.3"/>
    </reaction>
</comment>
<organism evidence="13 14">
    <name type="scientific">Aggregatibacter aphrophilus</name>
    <name type="common">Haemophilus aphrophilus</name>
    <dbReference type="NCBI Taxonomy" id="732"/>
    <lineage>
        <taxon>Bacteria</taxon>
        <taxon>Pseudomonadati</taxon>
        <taxon>Pseudomonadota</taxon>
        <taxon>Gammaproteobacteria</taxon>
        <taxon>Pasteurellales</taxon>
        <taxon>Pasteurellaceae</taxon>
        <taxon>Aggregatibacter</taxon>
    </lineage>
</organism>
<evidence type="ECO:0000256" key="4">
    <source>
        <dbReference type="ARBA" id="ARBA00022842"/>
    </source>
</evidence>
<keyword evidence="4 9" id="KW-0460">Magnesium</keyword>
<feature type="binding site" evidence="9">
    <location>
        <position position="149"/>
    </location>
    <ligand>
        <name>4-amino-2-methyl-5-(diphosphooxymethyl)pyrimidine</name>
        <dbReference type="ChEBI" id="CHEBI:57841"/>
    </ligand>
</feature>
<comment type="cofactor">
    <cofactor evidence="9">
        <name>Mg(2+)</name>
        <dbReference type="ChEBI" id="CHEBI:18420"/>
    </cofactor>
    <text evidence="9">Binds 1 Mg(2+) ion per subunit.</text>
</comment>
<dbReference type="GO" id="GO:0009228">
    <property type="term" value="P:thiamine biosynthetic process"/>
    <property type="evidence" value="ECO:0007669"/>
    <property type="project" value="UniProtKB-KW"/>
</dbReference>
<feature type="binding site" evidence="9">
    <location>
        <position position="120"/>
    </location>
    <ligand>
        <name>4-amino-2-methyl-5-(diphosphooxymethyl)pyrimidine</name>
        <dbReference type="ChEBI" id="CHEBI:57841"/>
    </ligand>
</feature>
<dbReference type="Proteomes" id="UP000092746">
    <property type="component" value="Unassembled WGS sequence"/>
</dbReference>
<name>A0AAP7H0H5_AGGAP</name>
<evidence type="ECO:0000313" key="13">
    <source>
        <dbReference type="EMBL" id="OBY51325.1"/>
    </source>
</evidence>
<comment type="catalytic activity">
    <reaction evidence="8 9 10">
        <text>2-[(2R,5Z)-2-carboxy-4-methylthiazol-5(2H)-ylidene]ethyl phosphate + 4-amino-2-methyl-5-(diphosphooxymethyl)pyrimidine + 2 H(+) = thiamine phosphate + CO2 + diphosphate</text>
        <dbReference type="Rhea" id="RHEA:47844"/>
        <dbReference type="ChEBI" id="CHEBI:15378"/>
        <dbReference type="ChEBI" id="CHEBI:16526"/>
        <dbReference type="ChEBI" id="CHEBI:33019"/>
        <dbReference type="ChEBI" id="CHEBI:37575"/>
        <dbReference type="ChEBI" id="CHEBI:57841"/>
        <dbReference type="ChEBI" id="CHEBI:62899"/>
        <dbReference type="EC" id="2.5.1.3"/>
    </reaction>
</comment>
<comment type="pathway">
    <text evidence="1 9 11">Cofactor biosynthesis; thiamine diphosphate biosynthesis; thiamine phosphate from 4-amino-2-methyl-5-diphosphomethylpyrimidine and 4-methyl-5-(2-phosphoethyl)-thiazole: step 1/1.</text>
</comment>
<evidence type="ECO:0000256" key="3">
    <source>
        <dbReference type="ARBA" id="ARBA00022723"/>
    </source>
</evidence>
<evidence type="ECO:0000256" key="2">
    <source>
        <dbReference type="ARBA" id="ARBA00022679"/>
    </source>
</evidence>
<sequence length="221" mass="24189">MPTSVSHLAEIVPPNAPFAPTEFKLGLYVIVDSYEWIERLIHAGVKTLQIRIKDRSPEQAEEEVARCIALAKQHQVRLFVDDFWQLAIKYQAYGVHLGQEDLRTADLNAIQQAGLRLGVSTHNREEIELVLPLRPSYIALGHIFPTQSKIMPSAPQGIANLTAQVKDLGDIPTVAIGGITASHFADVLATGVGSIAVISAVTQAEDWQSAVKNLLNYFDAS</sequence>
<protein>
    <recommendedName>
        <fullName evidence="9">Thiamine-phosphate synthase</fullName>
        <shortName evidence="9">TP synthase</shortName>
        <shortName evidence="9">TPS</shortName>
        <ecNumber evidence="9">2.5.1.3</ecNumber>
    </recommendedName>
    <alternativeName>
        <fullName evidence="9">Thiamine-phosphate pyrophosphorylase</fullName>
        <shortName evidence="9">TMP pyrophosphorylase</shortName>
        <shortName evidence="9">TMP-PPase</shortName>
    </alternativeName>
</protein>
<reference evidence="13 14" key="1">
    <citation type="submission" date="2016-06" db="EMBL/GenBank/DDBJ databases">
        <title>Simultaneous identification of Haemophilus influenzae and Haemophilus haemolyticus using TaqMan real-time PCR.</title>
        <authorList>
            <person name="Price E.P."/>
            <person name="Sarovich D.S."/>
            <person name="Harris T."/>
            <person name="Spargo J.C."/>
            <person name="Nosworthy E."/>
            <person name="Beissbarth J."/>
            <person name="Smith-Vaughan H."/>
        </authorList>
    </citation>
    <scope>NUCLEOTIDE SEQUENCE [LARGE SCALE GENOMIC DNA]</scope>
    <source>
        <strain evidence="13 14">ATCC 7901</strain>
    </source>
</reference>
<dbReference type="Pfam" id="PF02581">
    <property type="entry name" value="TMP-TENI"/>
    <property type="match status" value="1"/>
</dbReference>
<evidence type="ECO:0000259" key="12">
    <source>
        <dbReference type="Pfam" id="PF02581"/>
    </source>
</evidence>
<dbReference type="InterPro" id="IPR022998">
    <property type="entry name" value="ThiamineP_synth_TenI"/>
</dbReference>